<gene>
    <name evidence="1" type="ORF">CNE99_01870</name>
</gene>
<dbReference type="GO" id="GO:0015969">
    <property type="term" value="P:guanosine tetraphosphate metabolic process"/>
    <property type="evidence" value="ECO:0007669"/>
    <property type="project" value="TreeGrafter"/>
</dbReference>
<dbReference type="PANTHER" id="PTHR21262">
    <property type="entry name" value="GUANOSINE-3',5'-BIS DIPHOSPHATE 3'-PYROPHOSPHOHYDROLASE"/>
    <property type="match status" value="1"/>
</dbReference>
<evidence type="ECO:0000313" key="2">
    <source>
        <dbReference type="Proteomes" id="UP000219327"/>
    </source>
</evidence>
<dbReference type="PANTHER" id="PTHR21262:SF31">
    <property type="entry name" value="GTP PYROPHOSPHOKINASE"/>
    <property type="match status" value="1"/>
</dbReference>
<sequence>MSSRSRVLHAVEERMVKVRAVPDVERDGSINLDRWLAMMAESNPDFDQVRLRQACELIERVDQESLRTTGPWAASLSSFRTGLEMADILSELRIDEDGLVAAIVYRAVRENQITIDYVHNQYGTEVADLVSGVLRMAEIGEVRTETTRVLGIRLDQLEQARRMLITLVDDVRVALIKLAERTCRIRAVSPDTRVRQLKLAREVFDIYVPLAHRLGVG</sequence>
<dbReference type="GO" id="GO:0042594">
    <property type="term" value="P:response to starvation"/>
    <property type="evidence" value="ECO:0007669"/>
    <property type="project" value="TreeGrafter"/>
</dbReference>
<protein>
    <recommendedName>
        <fullName evidence="3">GTP diphosphokinase</fullName>
    </recommendedName>
</protein>
<accession>A0A2A5WYB4</accession>
<dbReference type="AlphaFoldDB" id="A0A2A5WYB4"/>
<dbReference type="Proteomes" id="UP000219327">
    <property type="component" value="Unassembled WGS sequence"/>
</dbReference>
<dbReference type="Gene3D" id="1.10.3210.10">
    <property type="entry name" value="Hypothetical protein af1432"/>
    <property type="match status" value="1"/>
</dbReference>
<dbReference type="EMBL" id="NTKD01000005">
    <property type="protein sequence ID" value="PDH41263.1"/>
    <property type="molecule type" value="Genomic_DNA"/>
</dbReference>
<dbReference type="Pfam" id="PF13328">
    <property type="entry name" value="HD_4"/>
    <property type="match status" value="1"/>
</dbReference>
<proteinExistence type="predicted"/>
<organism evidence="1 2">
    <name type="scientific">OM182 bacterium MED-G24</name>
    <dbReference type="NCBI Taxonomy" id="1986255"/>
    <lineage>
        <taxon>Bacteria</taxon>
        <taxon>Pseudomonadati</taxon>
        <taxon>Pseudomonadota</taxon>
        <taxon>Gammaproteobacteria</taxon>
        <taxon>OMG group</taxon>
        <taxon>OM182 clade</taxon>
    </lineage>
</organism>
<reference evidence="1 2" key="1">
    <citation type="submission" date="2017-08" db="EMBL/GenBank/DDBJ databases">
        <title>Fine stratification of microbial communities through a metagenomic profile of the photic zone.</title>
        <authorList>
            <person name="Haro-Moreno J.M."/>
            <person name="Lopez-Perez M."/>
            <person name="De La Torre J."/>
            <person name="Picazo A."/>
            <person name="Camacho A."/>
            <person name="Rodriguez-Valera F."/>
        </authorList>
    </citation>
    <scope>NUCLEOTIDE SEQUENCE [LARGE SCALE GENOMIC DNA]</scope>
    <source>
        <strain evidence="1">MED-G24</strain>
    </source>
</reference>
<dbReference type="GO" id="GO:0008893">
    <property type="term" value="F:guanosine-3',5'-bis(diphosphate) 3'-diphosphatase activity"/>
    <property type="evidence" value="ECO:0007669"/>
    <property type="project" value="TreeGrafter"/>
</dbReference>
<evidence type="ECO:0008006" key="3">
    <source>
        <dbReference type="Google" id="ProtNLM"/>
    </source>
</evidence>
<dbReference type="GO" id="GO:0008728">
    <property type="term" value="F:GTP diphosphokinase activity"/>
    <property type="evidence" value="ECO:0007669"/>
    <property type="project" value="TreeGrafter"/>
</dbReference>
<dbReference type="SUPFAM" id="SSF109604">
    <property type="entry name" value="HD-domain/PDEase-like"/>
    <property type="match status" value="1"/>
</dbReference>
<evidence type="ECO:0000313" key="1">
    <source>
        <dbReference type="EMBL" id="PDH41263.1"/>
    </source>
</evidence>
<dbReference type="GO" id="GO:0005886">
    <property type="term" value="C:plasma membrane"/>
    <property type="evidence" value="ECO:0007669"/>
    <property type="project" value="TreeGrafter"/>
</dbReference>
<name>A0A2A5WYB4_9GAMM</name>
<comment type="caution">
    <text evidence="1">The sequence shown here is derived from an EMBL/GenBank/DDBJ whole genome shotgun (WGS) entry which is preliminary data.</text>
</comment>